<proteinExistence type="predicted"/>
<dbReference type="CDD" id="cd00586">
    <property type="entry name" value="4HBT"/>
    <property type="match status" value="1"/>
</dbReference>
<sequence>MDALRRFRTTFRARADDIDELDHVNNAVWVDWAQEASMAHWFAAARGCDRDRYVAMVLKHEIEYRGNIRVGEDVTALTWVEGPPRGARYTRCVEFVHADGRRLVIAISQWALIDRSSGRPVRVPFEVAAPFLRDDSMREVVE</sequence>
<dbReference type="Pfam" id="PF13279">
    <property type="entry name" value="4HBT_2"/>
    <property type="match status" value="1"/>
</dbReference>
<reference evidence="1 2" key="1">
    <citation type="submission" date="2019-06" db="EMBL/GenBank/DDBJ databases">
        <authorList>
            <person name="Lee I."/>
            <person name="Jang G.I."/>
            <person name="Hwang C.Y."/>
        </authorList>
    </citation>
    <scope>NUCLEOTIDE SEQUENCE [LARGE SCALE GENOMIC DNA]</scope>
    <source>
        <strain evidence="1 2">PAMC 28131</strain>
    </source>
</reference>
<keyword evidence="2" id="KW-1185">Reference proteome</keyword>
<organism evidence="1 2">
    <name type="scientific">Sandaracinobacter neustonicus</name>
    <dbReference type="NCBI Taxonomy" id="1715348"/>
    <lineage>
        <taxon>Bacteria</taxon>
        <taxon>Pseudomonadati</taxon>
        <taxon>Pseudomonadota</taxon>
        <taxon>Alphaproteobacteria</taxon>
        <taxon>Sphingomonadales</taxon>
        <taxon>Sphingosinicellaceae</taxon>
        <taxon>Sandaracinobacter</taxon>
    </lineage>
</organism>
<comment type="caution">
    <text evidence="1">The sequence shown here is derived from an EMBL/GenBank/DDBJ whole genome shotgun (WGS) entry which is preliminary data.</text>
</comment>
<evidence type="ECO:0000313" key="2">
    <source>
        <dbReference type="Proteomes" id="UP000319897"/>
    </source>
</evidence>
<dbReference type="AlphaFoldDB" id="A0A501XH21"/>
<dbReference type="OrthoDB" id="9801517at2"/>
<dbReference type="SUPFAM" id="SSF54637">
    <property type="entry name" value="Thioesterase/thiol ester dehydrase-isomerase"/>
    <property type="match status" value="1"/>
</dbReference>
<protein>
    <submittedName>
        <fullName evidence="1">Acyl-CoA thioesterase</fullName>
    </submittedName>
</protein>
<dbReference type="EMBL" id="VFSU01000029">
    <property type="protein sequence ID" value="TPE59846.1"/>
    <property type="molecule type" value="Genomic_DNA"/>
</dbReference>
<name>A0A501XH21_9SPHN</name>
<dbReference type="InterPro" id="IPR029069">
    <property type="entry name" value="HotDog_dom_sf"/>
</dbReference>
<accession>A0A501XH21</accession>
<dbReference type="Gene3D" id="3.10.129.10">
    <property type="entry name" value="Hotdog Thioesterase"/>
    <property type="match status" value="1"/>
</dbReference>
<gene>
    <name evidence="1" type="ORF">FJQ54_12590</name>
</gene>
<evidence type="ECO:0000313" key="1">
    <source>
        <dbReference type="EMBL" id="TPE59846.1"/>
    </source>
</evidence>
<dbReference type="Proteomes" id="UP000319897">
    <property type="component" value="Unassembled WGS sequence"/>
</dbReference>